<dbReference type="InterPro" id="IPR035992">
    <property type="entry name" value="Ricin_B-like_lectins"/>
</dbReference>
<evidence type="ECO:0000313" key="4">
    <source>
        <dbReference type="EMBL" id="MFD1325609.1"/>
    </source>
</evidence>
<reference evidence="5" key="1">
    <citation type="journal article" date="2019" name="Int. J. Syst. Evol. Microbiol.">
        <title>The Global Catalogue of Microorganisms (GCM) 10K type strain sequencing project: providing services to taxonomists for standard genome sequencing and annotation.</title>
        <authorList>
            <consortium name="The Broad Institute Genomics Platform"/>
            <consortium name="The Broad Institute Genome Sequencing Center for Infectious Disease"/>
            <person name="Wu L."/>
            <person name="Ma J."/>
        </authorList>
    </citation>
    <scope>NUCLEOTIDE SEQUENCE [LARGE SCALE GENOMIC DNA]</scope>
    <source>
        <strain evidence="5">JCM 31037</strain>
    </source>
</reference>
<sequence length="222" mass="24597">MYPSNDPQTTPRHRRWRSITLAAFTVATVAATLAITTVPTHAQAHATTTSHTPPGNPGTTIDDLADLPHTGSKPGEATANASYFYQYVRNYHGGQCLDGDRNTIPRNGSKVQLWACNGWTNQAWIFTQVSGLPTGYYTIRNYYGGQCLDGDRNTIPRNGSIVQLWACNGWTNQVWIWNGVTLRNYYGGQCLDGDRNTIPRNGSKVQLWACNGWTNQSWSLAN</sequence>
<dbReference type="EMBL" id="JBHTMP010000086">
    <property type="protein sequence ID" value="MFD1325609.1"/>
    <property type="molecule type" value="Genomic_DNA"/>
</dbReference>
<dbReference type="InterPro" id="IPR000772">
    <property type="entry name" value="Ricin_B_lectin"/>
</dbReference>
<proteinExistence type="predicted"/>
<gene>
    <name evidence="4" type="ORF">ACFQ4H_31465</name>
</gene>
<keyword evidence="2" id="KW-0732">Signal</keyword>
<dbReference type="Pfam" id="PF00652">
    <property type="entry name" value="Ricin_B_lectin"/>
    <property type="match status" value="1"/>
</dbReference>
<evidence type="ECO:0000259" key="3">
    <source>
        <dbReference type="SMART" id="SM00458"/>
    </source>
</evidence>
<protein>
    <submittedName>
        <fullName evidence="4">RICIN domain-containing protein</fullName>
    </submittedName>
</protein>
<feature type="compositionally biased region" description="Low complexity" evidence="1">
    <location>
        <begin position="44"/>
        <end position="53"/>
    </location>
</feature>
<feature type="chain" id="PRO_5047069435" evidence="2">
    <location>
        <begin position="43"/>
        <end position="222"/>
    </location>
</feature>
<dbReference type="Gene3D" id="2.80.10.50">
    <property type="match status" value="3"/>
</dbReference>
<feature type="domain" description="Ricin B lectin" evidence="3">
    <location>
        <begin position="85"/>
        <end position="221"/>
    </location>
</feature>
<feature type="region of interest" description="Disordered" evidence="1">
    <location>
        <begin position="44"/>
        <end position="72"/>
    </location>
</feature>
<dbReference type="Proteomes" id="UP001597260">
    <property type="component" value="Unassembled WGS sequence"/>
</dbReference>
<accession>A0ABW3YMQ0</accession>
<evidence type="ECO:0000313" key="5">
    <source>
        <dbReference type="Proteomes" id="UP001597260"/>
    </source>
</evidence>
<name>A0ABW3YMQ0_9ACTN</name>
<keyword evidence="5" id="KW-1185">Reference proteome</keyword>
<dbReference type="PROSITE" id="PS50231">
    <property type="entry name" value="RICIN_B_LECTIN"/>
    <property type="match status" value="1"/>
</dbReference>
<feature type="signal peptide" evidence="2">
    <location>
        <begin position="1"/>
        <end position="42"/>
    </location>
</feature>
<dbReference type="CDD" id="cd00161">
    <property type="entry name" value="beta-trefoil_Ricin-like"/>
    <property type="match status" value="1"/>
</dbReference>
<dbReference type="SUPFAM" id="SSF50370">
    <property type="entry name" value="Ricin B-like lectins"/>
    <property type="match status" value="1"/>
</dbReference>
<comment type="caution">
    <text evidence="4">The sequence shown here is derived from an EMBL/GenBank/DDBJ whole genome shotgun (WGS) entry which is preliminary data.</text>
</comment>
<dbReference type="RefSeq" id="WP_377578265.1">
    <property type="nucleotide sequence ID" value="NZ_JBHTMP010000086.1"/>
</dbReference>
<evidence type="ECO:0000256" key="2">
    <source>
        <dbReference type="SAM" id="SignalP"/>
    </source>
</evidence>
<evidence type="ECO:0000256" key="1">
    <source>
        <dbReference type="SAM" id="MobiDB-lite"/>
    </source>
</evidence>
<organism evidence="4 5">
    <name type="scientific">Micromonospora sonneratiae</name>
    <dbReference type="NCBI Taxonomy" id="1184706"/>
    <lineage>
        <taxon>Bacteria</taxon>
        <taxon>Bacillati</taxon>
        <taxon>Actinomycetota</taxon>
        <taxon>Actinomycetes</taxon>
        <taxon>Micromonosporales</taxon>
        <taxon>Micromonosporaceae</taxon>
        <taxon>Micromonospora</taxon>
    </lineage>
</organism>
<dbReference type="SMART" id="SM00458">
    <property type="entry name" value="RICIN"/>
    <property type="match status" value="1"/>
</dbReference>